<evidence type="ECO:0000256" key="1">
    <source>
        <dbReference type="SAM" id="Phobius"/>
    </source>
</evidence>
<name>A0A644YN94_9ZZZZ</name>
<protein>
    <recommendedName>
        <fullName evidence="3">ABC transporter permease</fullName>
    </recommendedName>
</protein>
<feature type="transmembrane region" description="Helical" evidence="1">
    <location>
        <begin position="116"/>
        <end position="136"/>
    </location>
</feature>
<dbReference type="EMBL" id="VSSQ01005599">
    <property type="protein sequence ID" value="MPM29757.1"/>
    <property type="molecule type" value="Genomic_DNA"/>
</dbReference>
<keyword evidence="1" id="KW-1133">Transmembrane helix</keyword>
<evidence type="ECO:0000313" key="2">
    <source>
        <dbReference type="EMBL" id="MPM29757.1"/>
    </source>
</evidence>
<dbReference type="InterPro" id="IPR010540">
    <property type="entry name" value="CmpB_TMEM229"/>
</dbReference>
<accession>A0A644YN94</accession>
<feature type="transmembrane region" description="Helical" evidence="1">
    <location>
        <begin position="142"/>
        <end position="164"/>
    </location>
</feature>
<sequence>MNELNLINHNIYYLFLCFTVYAFLGWVLETIYATIKNGCFINRGFLNGPFCPIYGFGTVFLIIFLKPFMNNVFTLFIFSIILTSLLEYFTGYILETLFHSSWWDYNNRKYNIKGRICLEFSIYWGLLSIFILKIIHPTVDFIIRWIPFPIGTWVFSALLAYFIADFTATLIEVIHMHSLFKELHNINLELKERLENLNFHIKSLRRNKQIDANSEDLIDELKTRYEYIISKAIKRSSRIRNAFPEFKSKKFNGVLKDIMEKIHGKK</sequence>
<reference evidence="2" key="1">
    <citation type="submission" date="2019-08" db="EMBL/GenBank/DDBJ databases">
        <authorList>
            <person name="Kucharzyk K."/>
            <person name="Murdoch R.W."/>
            <person name="Higgins S."/>
            <person name="Loffler F."/>
        </authorList>
    </citation>
    <scope>NUCLEOTIDE SEQUENCE</scope>
</reference>
<evidence type="ECO:0008006" key="3">
    <source>
        <dbReference type="Google" id="ProtNLM"/>
    </source>
</evidence>
<feature type="transmembrane region" description="Helical" evidence="1">
    <location>
        <begin position="71"/>
        <end position="95"/>
    </location>
</feature>
<feature type="transmembrane region" description="Helical" evidence="1">
    <location>
        <begin position="44"/>
        <end position="65"/>
    </location>
</feature>
<organism evidence="2">
    <name type="scientific">bioreactor metagenome</name>
    <dbReference type="NCBI Taxonomy" id="1076179"/>
    <lineage>
        <taxon>unclassified sequences</taxon>
        <taxon>metagenomes</taxon>
        <taxon>ecological metagenomes</taxon>
    </lineage>
</organism>
<gene>
    <name evidence="2" type="ORF">SDC9_76298</name>
</gene>
<feature type="transmembrane region" description="Helical" evidence="1">
    <location>
        <begin position="12"/>
        <end position="32"/>
    </location>
</feature>
<dbReference type="Pfam" id="PF06541">
    <property type="entry name" value="ABC_trans_CmpB"/>
    <property type="match status" value="1"/>
</dbReference>
<dbReference type="AlphaFoldDB" id="A0A644YN94"/>
<keyword evidence="1" id="KW-0812">Transmembrane</keyword>
<proteinExistence type="predicted"/>
<comment type="caution">
    <text evidence="2">The sequence shown here is derived from an EMBL/GenBank/DDBJ whole genome shotgun (WGS) entry which is preliminary data.</text>
</comment>
<keyword evidence="1" id="KW-0472">Membrane</keyword>